<feature type="domain" description="NAD-dependent epimerase/dehydratase" evidence="1">
    <location>
        <begin position="37"/>
        <end position="269"/>
    </location>
</feature>
<sequence>MFKRNPWRYKASDFRLQQSIFVEEIEEINREDIYMRIFVTGGAGYIGSILVRELLQKGYEVTVLDLMLFGDKGLEDIIGEKRLKIIEADVRTYSPDLMIGHDVVIDLAAISQPDPLNKIDENIFYEINYLAATRTAKLATKKGAKRYIFTSTCSVYGFQDNVVNETSSPNPLENYAKTKYMAEQEMQKINGLCKTILRLATVYGYSPKMRFDLVVNAMTLTLYKYGKIRVGRPGTQKRPVVHVKDVVNAIIGVLEAPHDIVCNEIFNVGSNEQNYRVLDIAYEIFRALNKEPNIEFYGELDTRSYVVDFSKIKRVLGFTCRYTVADGAREICKALHEGILSYEPWTRVIDWWYELISKGLIKSIGAKVDLI</sequence>
<gene>
    <name evidence="2" type="ORF">ENU64_03210</name>
</gene>
<dbReference type="InterPro" id="IPR001509">
    <property type="entry name" value="Epimerase_deHydtase"/>
</dbReference>
<dbReference type="CDD" id="cd08946">
    <property type="entry name" value="SDR_e"/>
    <property type="match status" value="1"/>
</dbReference>
<reference evidence="2" key="1">
    <citation type="journal article" date="2020" name="mSystems">
        <title>Genome- and Community-Level Interaction Insights into Carbon Utilization and Element Cycling Functions of Hydrothermarchaeota in Hydrothermal Sediment.</title>
        <authorList>
            <person name="Zhou Z."/>
            <person name="Liu Y."/>
            <person name="Xu W."/>
            <person name="Pan J."/>
            <person name="Luo Z.H."/>
            <person name="Li M."/>
        </authorList>
    </citation>
    <scope>NUCLEOTIDE SEQUENCE [LARGE SCALE GENOMIC DNA]</scope>
    <source>
        <strain evidence="2">SpSt-688</strain>
    </source>
</reference>
<organism evidence="2">
    <name type="scientific">Ignisphaera aggregans</name>
    <dbReference type="NCBI Taxonomy" id="334771"/>
    <lineage>
        <taxon>Archaea</taxon>
        <taxon>Thermoproteota</taxon>
        <taxon>Thermoprotei</taxon>
        <taxon>Desulfurococcales</taxon>
        <taxon>Desulfurococcaceae</taxon>
        <taxon>Ignisphaera</taxon>
    </lineage>
</organism>
<dbReference type="AlphaFoldDB" id="A0A7J3MY99"/>
<dbReference type="PANTHER" id="PTHR43245">
    <property type="entry name" value="BIFUNCTIONAL POLYMYXIN RESISTANCE PROTEIN ARNA"/>
    <property type="match status" value="1"/>
</dbReference>
<evidence type="ECO:0000313" key="2">
    <source>
        <dbReference type="EMBL" id="HGT98419.1"/>
    </source>
</evidence>
<dbReference type="Gene3D" id="3.40.50.720">
    <property type="entry name" value="NAD(P)-binding Rossmann-like Domain"/>
    <property type="match status" value="1"/>
</dbReference>
<proteinExistence type="predicted"/>
<name>A0A7J3MY99_9CREN</name>
<evidence type="ECO:0000259" key="1">
    <source>
        <dbReference type="Pfam" id="PF01370"/>
    </source>
</evidence>
<dbReference type="SUPFAM" id="SSF51735">
    <property type="entry name" value="NAD(P)-binding Rossmann-fold domains"/>
    <property type="match status" value="1"/>
</dbReference>
<dbReference type="InterPro" id="IPR036291">
    <property type="entry name" value="NAD(P)-bd_dom_sf"/>
</dbReference>
<comment type="caution">
    <text evidence="2">The sequence shown here is derived from an EMBL/GenBank/DDBJ whole genome shotgun (WGS) entry which is preliminary data.</text>
</comment>
<dbReference type="InterPro" id="IPR050177">
    <property type="entry name" value="Lipid_A_modif_metabolic_enz"/>
</dbReference>
<dbReference type="Pfam" id="PF01370">
    <property type="entry name" value="Epimerase"/>
    <property type="match status" value="1"/>
</dbReference>
<protein>
    <submittedName>
        <fullName evidence="2">NAD(P)-dependent oxidoreductase</fullName>
    </submittedName>
</protein>
<dbReference type="EMBL" id="DTDH01000093">
    <property type="protein sequence ID" value="HGT98419.1"/>
    <property type="molecule type" value="Genomic_DNA"/>
</dbReference>
<dbReference type="PANTHER" id="PTHR43245:SF23">
    <property type="entry name" value="NAD(P)-BINDING DOMAIN-CONTAINING PROTEIN"/>
    <property type="match status" value="1"/>
</dbReference>
<accession>A0A7J3MY99</accession>